<dbReference type="RefSeq" id="WP_091773993.1">
    <property type="nucleotide sequence ID" value="NZ_CAESCL010000005.1"/>
</dbReference>
<dbReference type="SUPFAM" id="SSF53067">
    <property type="entry name" value="Actin-like ATPase domain"/>
    <property type="match status" value="1"/>
</dbReference>
<comment type="pathway">
    <text evidence="1">Amino-sugar metabolism; 1,6-anhydro-N-acetylmuramate degradation.</text>
</comment>
<dbReference type="PANTHER" id="PTHR30605">
    <property type="entry name" value="ANHYDRO-N-ACETYLMURAMIC ACID KINASE"/>
    <property type="match status" value="1"/>
</dbReference>
<dbReference type="InterPro" id="IPR005338">
    <property type="entry name" value="Anhydro_N_Ac-Mur_kinase"/>
</dbReference>
<dbReference type="GO" id="GO:0006040">
    <property type="term" value="P:amino sugar metabolic process"/>
    <property type="evidence" value="ECO:0007669"/>
    <property type="project" value="InterPro"/>
</dbReference>
<organism evidence="2 3">
    <name type="scientific">Piscibacillus halophilus</name>
    <dbReference type="NCBI Taxonomy" id="571933"/>
    <lineage>
        <taxon>Bacteria</taxon>
        <taxon>Bacillati</taxon>
        <taxon>Bacillota</taxon>
        <taxon>Bacilli</taxon>
        <taxon>Bacillales</taxon>
        <taxon>Bacillaceae</taxon>
        <taxon>Piscibacillus</taxon>
    </lineage>
</organism>
<dbReference type="STRING" id="571933.SAMN05216362_12232"/>
<dbReference type="UniPathway" id="UPA00343"/>
<dbReference type="GO" id="GO:0005524">
    <property type="term" value="F:ATP binding"/>
    <property type="evidence" value="ECO:0007669"/>
    <property type="project" value="UniProtKB-UniRule"/>
</dbReference>
<dbReference type="GO" id="GO:0016301">
    <property type="term" value="F:kinase activity"/>
    <property type="evidence" value="ECO:0007669"/>
    <property type="project" value="UniProtKB-KW"/>
</dbReference>
<keyword evidence="3" id="KW-1185">Reference proteome</keyword>
<dbReference type="NCBIfam" id="NF007148">
    <property type="entry name" value="PRK09585.3-2"/>
    <property type="match status" value="1"/>
</dbReference>
<keyword evidence="1" id="KW-0119">Carbohydrate metabolism</keyword>
<dbReference type="OrthoDB" id="9763949at2"/>
<dbReference type="EMBL" id="FOES01000022">
    <property type="protein sequence ID" value="SEQ68639.1"/>
    <property type="molecule type" value="Genomic_DNA"/>
</dbReference>
<evidence type="ECO:0000313" key="3">
    <source>
        <dbReference type="Proteomes" id="UP000199427"/>
    </source>
</evidence>
<dbReference type="InterPro" id="IPR043129">
    <property type="entry name" value="ATPase_NBD"/>
</dbReference>
<dbReference type="HAMAP" id="MF_01270">
    <property type="entry name" value="AnhMurNAc_kinase"/>
    <property type="match status" value="1"/>
</dbReference>
<evidence type="ECO:0000256" key="1">
    <source>
        <dbReference type="HAMAP-Rule" id="MF_01270"/>
    </source>
</evidence>
<keyword evidence="1" id="KW-0808">Transferase</keyword>
<dbReference type="GO" id="GO:0016773">
    <property type="term" value="F:phosphotransferase activity, alcohol group as acceptor"/>
    <property type="evidence" value="ECO:0007669"/>
    <property type="project" value="UniProtKB-UniRule"/>
</dbReference>
<proteinExistence type="inferred from homology"/>
<feature type="binding site" evidence="1">
    <location>
        <begin position="13"/>
        <end position="20"/>
    </location>
    <ligand>
        <name>ATP</name>
        <dbReference type="ChEBI" id="CHEBI:30616"/>
    </ligand>
</feature>
<sequence length="387" mass="42829">MKKEMTVVGLMSGTSLDGVDVAITKFQMVDQKIDFESLFFETYPFELELKNRLQRLVLPTAQSPDISSMNFLLGEVFGEAVNKAIIDSGLRFEDIDLVSSHGQTIFHNVTEQNDDPYHRLNTLQIGDISVIAERTGITTIGDFRTRDVAVGGQGAPLVPFADYTLFRSENFGRVLVNVGGITNLTVLPKGCKSDDVIAYDSGPGNMLIDAFVYFYTNGEKSFDENGKLASEGEIDYDWLNQLLKNPYYYKSPPKSTGREEFGYDYAKTLWTEAEALNVKPINRITTITALTSHTLAKAIVDHLEQGQIQEIYLSGGGWHNPTLVQFVEDLLPSGLTIKSTEELGIHSDAKEAIVFALLGFLGFNKHFNNLPAATGATKNVIMGKISW</sequence>
<dbReference type="CDD" id="cd24050">
    <property type="entry name" value="ASKHA_NBD_ANMK"/>
    <property type="match status" value="1"/>
</dbReference>
<dbReference type="UniPathway" id="UPA00544"/>
<keyword evidence="1" id="KW-0067">ATP-binding</keyword>
<dbReference type="Pfam" id="PF03702">
    <property type="entry name" value="AnmK"/>
    <property type="match status" value="1"/>
</dbReference>
<evidence type="ECO:0000313" key="2">
    <source>
        <dbReference type="EMBL" id="SEQ68639.1"/>
    </source>
</evidence>
<protein>
    <recommendedName>
        <fullName evidence="1">Anhydro-N-acetylmuramic acid kinase</fullName>
        <ecNumber evidence="1">2.7.1.170</ecNumber>
    </recommendedName>
    <alternativeName>
        <fullName evidence="1">AnhMurNAc kinase</fullName>
    </alternativeName>
</protein>
<comment type="catalytic activity">
    <reaction evidence="1">
        <text>1,6-anhydro-N-acetyl-beta-muramate + ATP + H2O = N-acetyl-D-muramate 6-phosphate + ADP + H(+)</text>
        <dbReference type="Rhea" id="RHEA:24952"/>
        <dbReference type="ChEBI" id="CHEBI:15377"/>
        <dbReference type="ChEBI" id="CHEBI:15378"/>
        <dbReference type="ChEBI" id="CHEBI:30616"/>
        <dbReference type="ChEBI" id="CHEBI:58690"/>
        <dbReference type="ChEBI" id="CHEBI:58722"/>
        <dbReference type="ChEBI" id="CHEBI:456216"/>
        <dbReference type="EC" id="2.7.1.170"/>
    </reaction>
</comment>
<keyword evidence="1" id="KW-0547">Nucleotide-binding</keyword>
<dbReference type="GO" id="GO:0009254">
    <property type="term" value="P:peptidoglycan turnover"/>
    <property type="evidence" value="ECO:0007669"/>
    <property type="project" value="UniProtKB-UniRule"/>
</dbReference>
<dbReference type="PANTHER" id="PTHR30605:SF0">
    <property type="entry name" value="ANHYDRO-N-ACETYLMURAMIC ACID KINASE"/>
    <property type="match status" value="1"/>
</dbReference>
<comment type="function">
    <text evidence="1">Catalyzes the specific phosphorylation of 1,6-anhydro-N-acetylmuramic acid (anhMurNAc) with the simultaneous cleavage of the 1,6-anhydro ring, generating MurNAc-6-P. Is required for the utilization of anhMurNAc either imported from the medium or derived from its own cell wall murein, and thus plays a role in cell wall recycling.</text>
</comment>
<dbReference type="Gene3D" id="3.30.420.40">
    <property type="match status" value="2"/>
</dbReference>
<dbReference type="AlphaFoldDB" id="A0A1H9I220"/>
<keyword evidence="1 2" id="KW-0418">Kinase</keyword>
<reference evidence="2 3" key="1">
    <citation type="submission" date="2016-10" db="EMBL/GenBank/DDBJ databases">
        <authorList>
            <person name="de Groot N.N."/>
        </authorList>
    </citation>
    <scope>NUCLEOTIDE SEQUENCE [LARGE SCALE GENOMIC DNA]</scope>
    <source>
        <strain evidence="2 3">DSM 21633</strain>
    </source>
</reference>
<dbReference type="EC" id="2.7.1.170" evidence="1"/>
<comment type="pathway">
    <text evidence="1">Cell wall biogenesis; peptidoglycan recycling.</text>
</comment>
<dbReference type="GO" id="GO:0097175">
    <property type="term" value="P:1,6-anhydro-N-acetyl-beta-muramic acid catabolic process"/>
    <property type="evidence" value="ECO:0007669"/>
    <property type="project" value="UniProtKB-UniRule"/>
</dbReference>
<name>A0A1H9I220_9BACI</name>
<accession>A0A1H9I220</accession>
<comment type="similarity">
    <text evidence="1">Belongs to the anhydro-N-acetylmuramic acid kinase family.</text>
</comment>
<dbReference type="Proteomes" id="UP000199427">
    <property type="component" value="Unassembled WGS sequence"/>
</dbReference>
<gene>
    <name evidence="1" type="primary">anmK</name>
    <name evidence="2" type="ORF">SAMN05216362_12232</name>
</gene>